<name>A0A059F1Z3_9MICR</name>
<dbReference type="AlphaFoldDB" id="A0A059F1Z3"/>
<reference evidence="2" key="1">
    <citation type="submission" date="2013-02" db="EMBL/GenBank/DDBJ databases">
        <authorList>
            <consortium name="The Broad Institute Genome Sequencing Platform"/>
            <person name="Cuomo C."/>
            <person name="Becnel J."/>
            <person name="Sanscrainte N."/>
            <person name="Walker B."/>
            <person name="Young S.K."/>
            <person name="Zeng Q."/>
            <person name="Gargeya S."/>
            <person name="Fitzgerald M."/>
            <person name="Haas B."/>
            <person name="Abouelleil A."/>
            <person name="Alvarado L."/>
            <person name="Arachchi H.M."/>
            <person name="Berlin A.M."/>
            <person name="Chapman S.B."/>
            <person name="Dewar J."/>
            <person name="Goldberg J."/>
            <person name="Griggs A."/>
            <person name="Gujja S."/>
            <person name="Hansen M."/>
            <person name="Howarth C."/>
            <person name="Imamovic A."/>
            <person name="Larimer J."/>
            <person name="McCowan C."/>
            <person name="Murphy C."/>
            <person name="Neiman D."/>
            <person name="Pearson M."/>
            <person name="Priest M."/>
            <person name="Roberts A."/>
            <person name="Saif S."/>
            <person name="Shea T."/>
            <person name="Sisk P."/>
            <person name="Sykes S."/>
            <person name="Wortman J."/>
            <person name="Nusbaum C."/>
            <person name="Birren B."/>
        </authorList>
    </citation>
    <scope>NUCLEOTIDE SEQUENCE [LARGE SCALE GENOMIC DNA]</scope>
    <source>
        <strain evidence="2">PRA339</strain>
    </source>
</reference>
<keyword evidence="2" id="KW-1185">Reference proteome</keyword>
<sequence length="82" mass="9508">MVSQEGLINYIDIENMAATACAKCLRRERIYHKVNCIFIARCSWCSTQHRLFKSQLGTGISLFDELRLVCTIFYELDLQLCV</sequence>
<accession>A0A059F1Z3</accession>
<dbReference type="EMBL" id="KK365150">
    <property type="protein sequence ID" value="KCZ81102.1"/>
    <property type="molecule type" value="Genomic_DNA"/>
</dbReference>
<reference evidence="1 2" key="2">
    <citation type="submission" date="2014-03" db="EMBL/GenBank/DDBJ databases">
        <title>The Genome Sequence of Anncaliia algerae insect isolate PRA339.</title>
        <authorList>
            <consortium name="The Broad Institute Genome Sequencing Platform"/>
            <consortium name="The Broad Institute Genome Sequencing Center for Infectious Disease"/>
            <person name="Cuomo C."/>
            <person name="Becnel J."/>
            <person name="Sanscrainte N."/>
            <person name="Walker B."/>
            <person name="Young S.K."/>
            <person name="Zeng Q."/>
            <person name="Gargeya S."/>
            <person name="Fitzgerald M."/>
            <person name="Haas B."/>
            <person name="Abouelleil A."/>
            <person name="Alvarado L."/>
            <person name="Arachchi H.M."/>
            <person name="Berlin A.M."/>
            <person name="Chapman S.B."/>
            <person name="Dewar J."/>
            <person name="Goldberg J."/>
            <person name="Griggs A."/>
            <person name="Gujja S."/>
            <person name="Hansen M."/>
            <person name="Howarth C."/>
            <person name="Imamovic A."/>
            <person name="Larimer J."/>
            <person name="McCowan C."/>
            <person name="Murphy C."/>
            <person name="Neiman D."/>
            <person name="Pearson M."/>
            <person name="Priest M."/>
            <person name="Roberts A."/>
            <person name="Saif S."/>
            <person name="Shea T."/>
            <person name="Sisk P."/>
            <person name="Sykes S."/>
            <person name="Wortman J."/>
            <person name="Nusbaum C."/>
            <person name="Birren B."/>
        </authorList>
    </citation>
    <scope>NUCLEOTIDE SEQUENCE [LARGE SCALE GENOMIC DNA]</scope>
    <source>
        <strain evidence="1 2">PRA339</strain>
    </source>
</reference>
<dbReference type="OrthoDB" id="10341593at2759"/>
<dbReference type="Proteomes" id="UP000030655">
    <property type="component" value="Unassembled WGS sequence"/>
</dbReference>
<proteinExistence type="predicted"/>
<gene>
    <name evidence="1" type="ORF">H312_01468</name>
</gene>
<dbReference type="HOGENOM" id="CLU_2557836_0_0_1"/>
<evidence type="ECO:0000313" key="2">
    <source>
        <dbReference type="Proteomes" id="UP000030655"/>
    </source>
</evidence>
<evidence type="ECO:0000313" key="1">
    <source>
        <dbReference type="EMBL" id="KCZ81102.1"/>
    </source>
</evidence>
<protein>
    <submittedName>
        <fullName evidence="1">Uncharacterized protein</fullName>
    </submittedName>
</protein>
<organism evidence="1 2">
    <name type="scientific">Anncaliia algerae PRA339</name>
    <dbReference type="NCBI Taxonomy" id="1288291"/>
    <lineage>
        <taxon>Eukaryota</taxon>
        <taxon>Fungi</taxon>
        <taxon>Fungi incertae sedis</taxon>
        <taxon>Microsporidia</taxon>
        <taxon>Tubulinosematoidea</taxon>
        <taxon>Tubulinosematidae</taxon>
        <taxon>Anncaliia</taxon>
    </lineage>
</organism>
<dbReference type="VEuPathDB" id="MicrosporidiaDB:H312_01468"/>